<feature type="domain" description="CobN/magnesium chelatase" evidence="1">
    <location>
        <begin position="191"/>
        <end position="1248"/>
    </location>
</feature>
<dbReference type="EMBL" id="JAUSUB010000043">
    <property type="protein sequence ID" value="MDQ0273581.1"/>
    <property type="molecule type" value="Genomic_DNA"/>
</dbReference>
<protein>
    <submittedName>
        <fullName evidence="2">Cobaltochelatase CobN</fullName>
        <ecNumber evidence="2">6.6.1.2</ecNumber>
    </submittedName>
</protein>
<comment type="caution">
    <text evidence="2">The sequence shown here is derived from an EMBL/GenBank/DDBJ whole genome shotgun (WGS) entry which is preliminary data.</text>
</comment>
<dbReference type="CDD" id="cd10150">
    <property type="entry name" value="CobN_like"/>
    <property type="match status" value="1"/>
</dbReference>
<accession>A0ABU0AQK5</accession>
<dbReference type="EC" id="6.6.1.2" evidence="2"/>
<sequence length="1264" mass="144076">MPKQCNAGFIHWKERDKMIGLAVQCQDVWESDKILLKKEGREEIVHIIFATASSGTLADAVKAHEKVIESYPELKLSLFLTENPLSAEQWMRFENACQSANLFIYDPHGVENKVVMKMAEMARMYDCDQIALMMNGSKWESLIGFGALRGEDIQVNPQSGDLSLSDKAKERNQTEYQLKERAIENYKQIKSYWHASGIANWQELIYFTAKLYGDTNVPEAKAPGYVEKTGIIDPRTGEYYSSADVFLLETKQDMSKPKIVFFYLASQARMKSANIIAELIERFRPIATVIPIGLTSIMKIDLENLERLLGGVLHDVQLLVNFIGFRLGAGPRGGDKEDVTDWLGKLNIPMLHPFFLTRTSLAEWEEAKGLSPVEAMVNVVLPELDGAIETYPIAAIQSTGFNEAYQFEKKELVLIENRVNYFMNRIEHWLHLRKTKNNMKRLALVGYNYPPGEGNLFGGSFLDTFRSISALLSKLADEGYQVERMSEEELERQFREQQLFNETSWGIDEDLDQRLRYPIQKAKEDWNDHLDSKQMKEYWGEYPGEIMTNGEDFFIPGFINGNVFIGLQPSRNGAGQDSSANYHDQSIPPHYQYQAFYTWLEKEFKSDAILHIGTHGTLEYLPGKENGMSSQCYPDQLVQSLPHFYFYYIGNPSEAMLAKRRTHAVISSYQAPPFRDGGLYGDYEELERLLHEYREAEQLDPSRCEEILKGIQEIADKNGFFYQQLDDIEQELERMQYALIPYGLHTIGEGMKHEDAILHTIYTLRKEHKGSTLKQLVSQLRPDLQEDAVLEKEAVALIKGYVESKRLPDIQERALAEAFADTLAYGKSIYQRVRKTEELSSIIKALDGGYLPAKLAGDIYRNPESLPTGSNVYQFNPRSVPSPSAITRGAQIAKATIAQFKEENGEIPHTVACVLWGIETSRTQGETIGQILEYVGAKAVKHSEASNTVFELIPLSELGRPRMNIVISMSGVFRDLFPNVIDTLNDLFEKLVRVDEQEEDNHFKTFTLKVKERLLTEGYNEAEAFDLASARIFGPAAGEYGTGINHMIEDGSWTDEEELGEMYKHHARHIYSKSRKGEAFPELYDIHMGATDIVSQLRASHEYEITDVDDYYSFFGGLAKSIEKAKGEHVEIYITDTTQQTPQTEDVKHAINRGVRTRLTNPKWIEGLLEHPYHGVQRMAKNTENLLGLAATTNKVEDWVFSHVHNTYVEDKALQEKIRQANPHAYRNLLGTLVEVSERGYWKPSESQWKSLKEAFLEAEASME</sequence>
<name>A0ABU0AQK5_9BACI</name>
<dbReference type="PANTHER" id="PTHR44119:SF1">
    <property type="entry name" value="MAGNESIUM-CHELATASE SUBUNIT CHLH, CHLOROPLASTIC"/>
    <property type="match status" value="1"/>
</dbReference>
<dbReference type="Proteomes" id="UP001238088">
    <property type="component" value="Unassembled WGS sequence"/>
</dbReference>
<gene>
    <name evidence="2" type="ORF">J2S17_005513</name>
</gene>
<organism evidence="2 3">
    <name type="scientific">Cytobacillus purgationiresistens</name>
    <dbReference type="NCBI Taxonomy" id="863449"/>
    <lineage>
        <taxon>Bacteria</taxon>
        <taxon>Bacillati</taxon>
        <taxon>Bacillota</taxon>
        <taxon>Bacilli</taxon>
        <taxon>Bacillales</taxon>
        <taxon>Bacillaceae</taxon>
        <taxon>Cytobacillus</taxon>
    </lineage>
</organism>
<dbReference type="Pfam" id="PF02514">
    <property type="entry name" value="CobN-Mg_chel"/>
    <property type="match status" value="1"/>
</dbReference>
<dbReference type="RefSeq" id="WP_307479874.1">
    <property type="nucleotide sequence ID" value="NZ_JAUSUB010000043.1"/>
</dbReference>
<reference evidence="2 3" key="1">
    <citation type="submission" date="2023-07" db="EMBL/GenBank/DDBJ databases">
        <title>Genomic Encyclopedia of Type Strains, Phase IV (KMG-IV): sequencing the most valuable type-strain genomes for metagenomic binning, comparative biology and taxonomic classification.</title>
        <authorList>
            <person name="Goeker M."/>
        </authorList>
    </citation>
    <scope>NUCLEOTIDE SEQUENCE [LARGE SCALE GENOMIC DNA]</scope>
    <source>
        <strain evidence="2 3">DSM 23494</strain>
    </source>
</reference>
<keyword evidence="2" id="KW-0436">Ligase</keyword>
<dbReference type="PANTHER" id="PTHR44119">
    <property type="entry name" value="MAGNESIUM-CHELATASE SUBUNIT CHLH, CHLOROPLASTIC"/>
    <property type="match status" value="1"/>
</dbReference>
<keyword evidence="3" id="KW-1185">Reference proteome</keyword>
<dbReference type="InterPro" id="IPR003672">
    <property type="entry name" value="CobN/Mg_chltase"/>
</dbReference>
<proteinExistence type="predicted"/>
<evidence type="ECO:0000259" key="1">
    <source>
        <dbReference type="Pfam" id="PF02514"/>
    </source>
</evidence>
<evidence type="ECO:0000313" key="2">
    <source>
        <dbReference type="EMBL" id="MDQ0273581.1"/>
    </source>
</evidence>
<evidence type="ECO:0000313" key="3">
    <source>
        <dbReference type="Proteomes" id="UP001238088"/>
    </source>
</evidence>
<dbReference type="GO" id="GO:0051116">
    <property type="term" value="F:cobaltochelatase activity"/>
    <property type="evidence" value="ECO:0007669"/>
    <property type="project" value="UniProtKB-EC"/>
</dbReference>